<evidence type="ECO:0000259" key="2">
    <source>
        <dbReference type="Pfam" id="PF24626"/>
    </source>
</evidence>
<evidence type="ECO:0000313" key="5">
    <source>
        <dbReference type="Proteomes" id="UP000321393"/>
    </source>
</evidence>
<dbReference type="Proteomes" id="UP000321393">
    <property type="component" value="Unassembled WGS sequence"/>
</dbReference>
<dbReference type="InterPro" id="IPR056924">
    <property type="entry name" value="SH3_Tf2-1"/>
</dbReference>
<dbReference type="AlphaFoldDB" id="A0A5D3DQ94"/>
<evidence type="ECO:0000313" key="3">
    <source>
        <dbReference type="EMBL" id="KAA0035417.1"/>
    </source>
</evidence>
<dbReference type="OrthoDB" id="5554229at2759"/>
<evidence type="ECO:0000313" key="6">
    <source>
        <dbReference type="Proteomes" id="UP000321947"/>
    </source>
</evidence>
<feature type="compositionally biased region" description="Basic and acidic residues" evidence="1">
    <location>
        <begin position="289"/>
        <end position="299"/>
    </location>
</feature>
<protein>
    <recommendedName>
        <fullName evidence="2">Tf2-1-like SH3-like domain-containing protein</fullName>
    </recommendedName>
</protein>
<accession>A0A5D3DQ94</accession>
<feature type="region of interest" description="Disordered" evidence="1">
    <location>
        <begin position="325"/>
        <end position="397"/>
    </location>
</feature>
<dbReference type="Proteomes" id="UP000321947">
    <property type="component" value="Unassembled WGS sequence"/>
</dbReference>
<name>A0A5D3DQ94_CUCMM</name>
<evidence type="ECO:0000256" key="1">
    <source>
        <dbReference type="SAM" id="MobiDB-lite"/>
    </source>
</evidence>
<dbReference type="EMBL" id="SSTE01019907">
    <property type="protein sequence ID" value="KAA0035417.1"/>
    <property type="molecule type" value="Genomic_DNA"/>
</dbReference>
<dbReference type="PANTHER" id="PTHR31115:SF4">
    <property type="entry name" value="SPECTRIN BETA CHAIN, BRAIN"/>
    <property type="match status" value="1"/>
</dbReference>
<feature type="region of interest" description="Disordered" evidence="1">
    <location>
        <begin position="273"/>
        <end position="304"/>
    </location>
</feature>
<comment type="caution">
    <text evidence="4">The sequence shown here is derived from an EMBL/GenBank/DDBJ whole genome shotgun (WGS) entry which is preliminary data.</text>
</comment>
<gene>
    <name evidence="4" type="ORF">E5676_scaffold862G00280</name>
    <name evidence="3" type="ORF">E6C27_scaffold285G00340</name>
</gene>
<dbReference type="Pfam" id="PF24626">
    <property type="entry name" value="SH3_Tf2-1"/>
    <property type="match status" value="1"/>
</dbReference>
<dbReference type="EMBL" id="SSTD01003772">
    <property type="protein sequence ID" value="TYK25734.1"/>
    <property type="molecule type" value="Genomic_DNA"/>
</dbReference>
<organism evidence="4 6">
    <name type="scientific">Cucumis melo var. makuwa</name>
    <name type="common">Oriental melon</name>
    <dbReference type="NCBI Taxonomy" id="1194695"/>
    <lineage>
        <taxon>Eukaryota</taxon>
        <taxon>Viridiplantae</taxon>
        <taxon>Streptophyta</taxon>
        <taxon>Embryophyta</taxon>
        <taxon>Tracheophyta</taxon>
        <taxon>Spermatophyta</taxon>
        <taxon>Magnoliopsida</taxon>
        <taxon>eudicotyledons</taxon>
        <taxon>Gunneridae</taxon>
        <taxon>Pentapetalae</taxon>
        <taxon>rosids</taxon>
        <taxon>fabids</taxon>
        <taxon>Cucurbitales</taxon>
        <taxon>Cucurbitaceae</taxon>
        <taxon>Benincaseae</taxon>
        <taxon>Cucumis</taxon>
    </lineage>
</organism>
<dbReference type="STRING" id="1194695.A0A5D3DQ94"/>
<dbReference type="PANTHER" id="PTHR31115">
    <property type="entry name" value="OS05G0107300 PROTEIN"/>
    <property type="match status" value="1"/>
</dbReference>
<feature type="compositionally biased region" description="Basic and acidic residues" evidence="1">
    <location>
        <begin position="349"/>
        <end position="359"/>
    </location>
</feature>
<sequence>MDFVDGLPKAAGFEVIFVVVDRLSKYDHFLPLKHPYSARSVAELFIKEVIPYRQLSLRRKRNERLSSKYLGPYKILEKVGPVAYRLELPEGSLIHSGFHVSQLRKVVGEHNNVPPTIQPLNENYVWETSHVAAIDYRKDKAGRWEVMCKYPSFHLEDEVNLEGRSYDRPPIVFQEVEEVAMDQLVEMAYNKKMGYRGSTGSKSTVRRVSKSAARSLMQRTLARCHKFEDTGISCFNEPALQDIIFSTPPPKRDAKTVDFGDCTTATNAFYESSRQMDDRRLGAVSGPSERYDSQSDTLDKGSSNAQAINSSELVSVRGSMMIKQKKREMRIDEVAGSASSRLTPGTKGKRSDRERDPNKNHPLSNFFGPSLDGCQGVRRSRPKPRQKGSCLSASGARSEIQLSEVPESFTSQSSKMGAKFSDRTRGIDPVLPANFLVGSSKDADESTGLRNLQLHDLDAMEDLDVSKDLGDHQDLGSWLDIDEDGLQDHDAIGLEIPMDDLSELNMMV</sequence>
<proteinExistence type="predicted"/>
<evidence type="ECO:0000313" key="4">
    <source>
        <dbReference type="EMBL" id="TYK25734.1"/>
    </source>
</evidence>
<reference evidence="5 6" key="1">
    <citation type="submission" date="2019-08" db="EMBL/GenBank/DDBJ databases">
        <title>Draft genome sequences of two oriental melons (Cucumis melo L. var makuwa).</title>
        <authorList>
            <person name="Kwon S.-Y."/>
        </authorList>
    </citation>
    <scope>NUCLEOTIDE SEQUENCE [LARGE SCALE GENOMIC DNA]</scope>
    <source>
        <strain evidence="6">cv. Chang Bougi</strain>
        <strain evidence="5">cv. SW 3</strain>
        <tissue evidence="4">Leaf</tissue>
    </source>
</reference>
<feature type="domain" description="Tf2-1-like SH3-like" evidence="2">
    <location>
        <begin position="57"/>
        <end position="106"/>
    </location>
</feature>